<accession>R7TTN0</accession>
<keyword evidence="1" id="KW-0175">Coiled coil</keyword>
<dbReference type="Gene3D" id="3.60.10.10">
    <property type="entry name" value="Endonuclease/exonuclease/phosphatase"/>
    <property type="match status" value="1"/>
</dbReference>
<evidence type="ECO:0000313" key="2">
    <source>
        <dbReference type="EMBL" id="ELT96972.1"/>
    </source>
</evidence>
<dbReference type="PANTHER" id="PTHR33776:SF3">
    <property type="entry name" value="PHD-TYPE DOMAIN-CONTAINING PROTEIN"/>
    <property type="match status" value="1"/>
</dbReference>
<reference evidence="4" key="1">
    <citation type="submission" date="2012-12" db="EMBL/GenBank/DDBJ databases">
        <authorList>
            <person name="Hellsten U."/>
            <person name="Grimwood J."/>
            <person name="Chapman J.A."/>
            <person name="Shapiro H."/>
            <person name="Aerts A."/>
            <person name="Otillar R.P."/>
            <person name="Terry A.Y."/>
            <person name="Boore J.L."/>
            <person name="Simakov O."/>
            <person name="Marletaz F."/>
            <person name="Cho S.-J."/>
            <person name="Edsinger-Gonzales E."/>
            <person name="Havlak P."/>
            <person name="Kuo D.-H."/>
            <person name="Larsson T."/>
            <person name="Lv J."/>
            <person name="Arendt D."/>
            <person name="Savage R."/>
            <person name="Osoegawa K."/>
            <person name="de Jong P."/>
            <person name="Lindberg D.R."/>
            <person name="Seaver E.C."/>
            <person name="Weisblat D.A."/>
            <person name="Putnam N.H."/>
            <person name="Grigoriev I.V."/>
            <person name="Rokhsar D.S."/>
        </authorList>
    </citation>
    <scope>NUCLEOTIDE SEQUENCE</scope>
    <source>
        <strain evidence="4">I ESC-2004</strain>
    </source>
</reference>
<evidence type="ECO:0008006" key="5">
    <source>
        <dbReference type="Google" id="ProtNLM"/>
    </source>
</evidence>
<dbReference type="EMBL" id="AMQN01011122">
    <property type="status" value="NOT_ANNOTATED_CDS"/>
    <property type="molecule type" value="Genomic_DNA"/>
</dbReference>
<evidence type="ECO:0000313" key="3">
    <source>
        <dbReference type="EnsemblMetazoa" id="CapteP217168"/>
    </source>
</evidence>
<evidence type="ECO:0000256" key="1">
    <source>
        <dbReference type="SAM" id="Coils"/>
    </source>
</evidence>
<dbReference type="Proteomes" id="UP000014760">
    <property type="component" value="Unassembled WGS sequence"/>
</dbReference>
<dbReference type="EnsemblMetazoa" id="CapteT217168">
    <property type="protein sequence ID" value="CapteP217168"/>
    <property type="gene ID" value="CapteG217168"/>
</dbReference>
<name>R7TTN0_CAPTE</name>
<dbReference type="PANTHER" id="PTHR33776">
    <property type="entry name" value="ENDO/EXONUCLEASE/PHOSPHATASE DOMAIN-CONTAINING PROTEIN"/>
    <property type="match status" value="1"/>
</dbReference>
<organism evidence="2">
    <name type="scientific">Capitella teleta</name>
    <name type="common">Polychaete worm</name>
    <dbReference type="NCBI Taxonomy" id="283909"/>
    <lineage>
        <taxon>Eukaryota</taxon>
        <taxon>Metazoa</taxon>
        <taxon>Spiralia</taxon>
        <taxon>Lophotrochozoa</taxon>
        <taxon>Annelida</taxon>
        <taxon>Polychaeta</taxon>
        <taxon>Sedentaria</taxon>
        <taxon>Scolecida</taxon>
        <taxon>Capitellidae</taxon>
        <taxon>Capitella</taxon>
    </lineage>
</organism>
<dbReference type="HOGENOM" id="CLU_1338698_0_0_1"/>
<dbReference type="SUPFAM" id="SSF56219">
    <property type="entry name" value="DNase I-like"/>
    <property type="match status" value="1"/>
</dbReference>
<evidence type="ECO:0000313" key="4">
    <source>
        <dbReference type="Proteomes" id="UP000014760"/>
    </source>
</evidence>
<proteinExistence type="predicted"/>
<reference evidence="2 4" key="2">
    <citation type="journal article" date="2013" name="Nature">
        <title>Insights into bilaterian evolution from three spiralian genomes.</title>
        <authorList>
            <person name="Simakov O."/>
            <person name="Marletaz F."/>
            <person name="Cho S.J."/>
            <person name="Edsinger-Gonzales E."/>
            <person name="Havlak P."/>
            <person name="Hellsten U."/>
            <person name="Kuo D.H."/>
            <person name="Larsson T."/>
            <person name="Lv J."/>
            <person name="Arendt D."/>
            <person name="Savage R."/>
            <person name="Osoegawa K."/>
            <person name="de Jong P."/>
            <person name="Grimwood J."/>
            <person name="Chapman J.A."/>
            <person name="Shapiro H."/>
            <person name="Aerts A."/>
            <person name="Otillar R.P."/>
            <person name="Terry A.Y."/>
            <person name="Boore J.L."/>
            <person name="Grigoriev I.V."/>
            <person name="Lindberg D.R."/>
            <person name="Seaver E.C."/>
            <person name="Weisblat D.A."/>
            <person name="Putnam N.H."/>
            <person name="Rokhsar D.S."/>
        </authorList>
    </citation>
    <scope>NUCLEOTIDE SEQUENCE</scope>
    <source>
        <strain evidence="2 4">I ESC-2004</strain>
    </source>
</reference>
<dbReference type="EMBL" id="KB308705">
    <property type="protein sequence ID" value="ELT96972.1"/>
    <property type="molecule type" value="Genomic_DNA"/>
</dbReference>
<sequence>MANWKESEPKEKKKEDLVTIVLSMQLQTKDSSSNSEVEELREEMRELKTQMLELLSKMNMLSQTRTADQGEFGSHTRVKTFRNLLDTLNMSQHINKPTHQSGYTLDLLITNRDASERVRNVHVDNVAISDHSLITFTFATDRIQQQSVLKKCWKQKRMNMSDFTTTLERNLSALIQDCMNTQQLENLVYQYNQAVKSSLHTHAPI</sequence>
<dbReference type="OrthoDB" id="10072198at2759"/>
<protein>
    <recommendedName>
        <fullName evidence="5">Endonuclease/exonuclease/phosphatase domain-containing protein</fullName>
    </recommendedName>
</protein>
<keyword evidence="4" id="KW-1185">Reference proteome</keyword>
<feature type="coiled-coil region" evidence="1">
    <location>
        <begin position="30"/>
        <end position="64"/>
    </location>
</feature>
<dbReference type="InterPro" id="IPR036691">
    <property type="entry name" value="Endo/exonu/phosph_ase_sf"/>
</dbReference>
<dbReference type="AlphaFoldDB" id="R7TTN0"/>
<gene>
    <name evidence="2" type="ORF">CAPTEDRAFT_217168</name>
</gene>
<reference evidence="3" key="3">
    <citation type="submission" date="2015-06" db="UniProtKB">
        <authorList>
            <consortium name="EnsemblMetazoa"/>
        </authorList>
    </citation>
    <scope>IDENTIFICATION</scope>
</reference>